<accession>A0A894JU86</accession>
<organism evidence="1">
    <name type="scientific">ssDNA virus sp</name>
    <dbReference type="NCBI Taxonomy" id="2593122"/>
    <lineage>
        <taxon>Viruses</taxon>
    </lineage>
</organism>
<name>A0A894JU86_9VIRU</name>
<proteinExistence type="predicted"/>
<protein>
    <submittedName>
        <fullName evidence="1">Replication-associated protein</fullName>
    </submittedName>
</protein>
<reference evidence="1" key="1">
    <citation type="submission" date="2020-02" db="EMBL/GenBank/DDBJ databases">
        <title>A reference catalog of swine virome.</title>
        <authorList>
            <person name="He B."/>
            <person name="Tu C."/>
        </authorList>
    </citation>
    <scope>NUCLEOTIDE SEQUENCE</scope>
    <source>
        <strain evidence="1">VIRES_YN02_2311419</strain>
    </source>
</reference>
<dbReference type="EMBL" id="MT135490">
    <property type="protein sequence ID" value="QRV62030.1"/>
    <property type="molecule type" value="Genomic_DNA"/>
</dbReference>
<evidence type="ECO:0000313" key="1">
    <source>
        <dbReference type="EMBL" id="QRV62030.1"/>
    </source>
</evidence>
<sequence length="289" mass="33815">MGALLVRGSAKGPPPPVCDTMGRCKWIDATAWAPVDAPDWSLVCTGLRNDNVMKLEDWKNAVSGYFERYAFGCEIAPETQRRHYQFRGVLKADLSNDIALALSDLGLRHITPTSVRDFEYVYKDRNFYCSWEVFRPEYEKVQNSPHVWQVQLEELDRDERTIEIIWDEKGNSGKTAWAMYQDYSHRAVYIPPLKRGLDLVACVLGKRESDWYIIDTPRAFEFNDDWACSIEQLKNGYVFDTRYSFRDKYLSVRPRVTILCNHLPDYENYFSKDRVLPFRITPEGYLWSV</sequence>